<proteinExistence type="predicted"/>
<organism evidence="1 2">
    <name type="scientific">Stylosanthes scabra</name>
    <dbReference type="NCBI Taxonomy" id="79078"/>
    <lineage>
        <taxon>Eukaryota</taxon>
        <taxon>Viridiplantae</taxon>
        <taxon>Streptophyta</taxon>
        <taxon>Embryophyta</taxon>
        <taxon>Tracheophyta</taxon>
        <taxon>Spermatophyta</taxon>
        <taxon>Magnoliopsida</taxon>
        <taxon>eudicotyledons</taxon>
        <taxon>Gunneridae</taxon>
        <taxon>Pentapetalae</taxon>
        <taxon>rosids</taxon>
        <taxon>fabids</taxon>
        <taxon>Fabales</taxon>
        <taxon>Fabaceae</taxon>
        <taxon>Papilionoideae</taxon>
        <taxon>50 kb inversion clade</taxon>
        <taxon>dalbergioids sensu lato</taxon>
        <taxon>Dalbergieae</taxon>
        <taxon>Pterocarpus clade</taxon>
        <taxon>Stylosanthes</taxon>
    </lineage>
</organism>
<dbReference type="EMBL" id="JASCZI010274510">
    <property type="protein sequence ID" value="MED6226022.1"/>
    <property type="molecule type" value="Genomic_DNA"/>
</dbReference>
<reference evidence="1 2" key="1">
    <citation type="journal article" date="2023" name="Plants (Basel)">
        <title>Bridging the Gap: Combining Genomics and Transcriptomics Approaches to Understand Stylosanthes scabra, an Orphan Legume from the Brazilian Caatinga.</title>
        <authorList>
            <person name="Ferreira-Neto J.R.C."/>
            <person name="da Silva M.D."/>
            <person name="Binneck E."/>
            <person name="de Melo N.F."/>
            <person name="da Silva R.H."/>
            <person name="de Melo A.L.T.M."/>
            <person name="Pandolfi V."/>
            <person name="Bustamante F.O."/>
            <person name="Brasileiro-Vidal A.C."/>
            <person name="Benko-Iseppon A.M."/>
        </authorList>
    </citation>
    <scope>NUCLEOTIDE SEQUENCE [LARGE SCALE GENOMIC DNA]</scope>
    <source>
        <tissue evidence="1">Leaves</tissue>
    </source>
</reference>
<evidence type="ECO:0000313" key="2">
    <source>
        <dbReference type="Proteomes" id="UP001341840"/>
    </source>
</evidence>
<keyword evidence="2" id="KW-1185">Reference proteome</keyword>
<gene>
    <name evidence="1" type="ORF">PIB30_099378</name>
</gene>
<name>A0ABU6ZVN2_9FABA</name>
<comment type="caution">
    <text evidence="1">The sequence shown here is derived from an EMBL/GenBank/DDBJ whole genome shotgun (WGS) entry which is preliminary data.</text>
</comment>
<evidence type="ECO:0000313" key="1">
    <source>
        <dbReference type="EMBL" id="MED6226022.1"/>
    </source>
</evidence>
<sequence>KLGRYRKRHENNPKGNTKSGCTKGCGKQILLKKRIRVPSLPTCSFHGFPELAGFAESIKLAAEANFLRAWTETGAESFWHKGKPRKKVLGMCVLWGKIFESISCCARMLDGFKIIVANLCGAESGAGTMQVLPVGRPRAQRGKF</sequence>
<protein>
    <submittedName>
        <fullName evidence="1">Uncharacterized protein</fullName>
    </submittedName>
</protein>
<feature type="non-terminal residue" evidence="1">
    <location>
        <position position="1"/>
    </location>
</feature>
<dbReference type="Proteomes" id="UP001341840">
    <property type="component" value="Unassembled WGS sequence"/>
</dbReference>
<accession>A0ABU6ZVN2</accession>